<protein>
    <submittedName>
        <fullName evidence="1">Uncharacterized protein</fullName>
    </submittedName>
</protein>
<sequence>MKIYVGLNYKKDIIISFEKNIYFVIMSFEIPNKDIFRKDVSHKDFRNFYIEEFLTKFEKFIILNKFQKLNEFEFKHLLKSKKDYFDMKNNIQSIIMKFYLDNKYLIKGTYDKKNHFKFLIQVFNKDFYCYVFDENDNNEKRIDNSMQKIKEYMDENYYFLYVKECLCCSEYYNEYTKYDELWINTKFEKYEKEMTKIMNKLPYFCRIYKCADSIVNNINSLECGCHYEDIVIYRGKELFIDNIIEDKYIHYIFVEYLDNDINKLEFLSLDYCKEGKDLNNKLEYYKNLKSRNNIEVYDIGNFITSKTDYMLLIYQNNKFLRFAKYVDYLDFFSIYNMNKNVKDLYYKIHSKNKINYIQNKYKNKIYLNKNKNQFAIKIGLGYSTYIEYSLFEV</sequence>
<name>A0A481YQ84_9VIRU</name>
<dbReference type="EMBL" id="MK500302">
    <property type="protein sequence ID" value="QBK85077.1"/>
    <property type="molecule type" value="Genomic_DNA"/>
</dbReference>
<organism evidence="1">
    <name type="scientific">Pithovirus LCDPAC02</name>
    <dbReference type="NCBI Taxonomy" id="2506601"/>
    <lineage>
        <taxon>Viruses</taxon>
        <taxon>Pithoviruses</taxon>
    </lineage>
</organism>
<gene>
    <name evidence="1" type="ORF">LCDPAC02_02760</name>
</gene>
<accession>A0A481YQ84</accession>
<evidence type="ECO:0000313" key="1">
    <source>
        <dbReference type="EMBL" id="QBK85077.1"/>
    </source>
</evidence>
<proteinExistence type="predicted"/>
<reference evidence="1" key="1">
    <citation type="journal article" date="2019" name="MBio">
        <title>Virus Genomes from Deep Sea Sediments Expand the Ocean Megavirome and Support Independent Origins of Viral Gigantism.</title>
        <authorList>
            <person name="Backstrom D."/>
            <person name="Yutin N."/>
            <person name="Jorgensen S.L."/>
            <person name="Dharamshi J."/>
            <person name="Homa F."/>
            <person name="Zaremba-Niedwiedzka K."/>
            <person name="Spang A."/>
            <person name="Wolf Y.I."/>
            <person name="Koonin E.V."/>
            <person name="Ettema T.J."/>
        </authorList>
    </citation>
    <scope>NUCLEOTIDE SEQUENCE</scope>
</reference>